<accession>A0A699HTN2</accession>
<dbReference type="PANTHER" id="PTHR42648">
    <property type="entry name" value="TRANSPOSASE, PUTATIVE-RELATED"/>
    <property type="match status" value="1"/>
</dbReference>
<dbReference type="InterPro" id="IPR057670">
    <property type="entry name" value="SH3_retrovirus"/>
</dbReference>
<organism evidence="2">
    <name type="scientific">Tanacetum cinerariifolium</name>
    <name type="common">Dalmatian daisy</name>
    <name type="synonym">Chrysanthemum cinerariifolium</name>
    <dbReference type="NCBI Taxonomy" id="118510"/>
    <lineage>
        <taxon>Eukaryota</taxon>
        <taxon>Viridiplantae</taxon>
        <taxon>Streptophyta</taxon>
        <taxon>Embryophyta</taxon>
        <taxon>Tracheophyta</taxon>
        <taxon>Spermatophyta</taxon>
        <taxon>Magnoliopsida</taxon>
        <taxon>eudicotyledons</taxon>
        <taxon>Gunneridae</taxon>
        <taxon>Pentapetalae</taxon>
        <taxon>asterids</taxon>
        <taxon>campanulids</taxon>
        <taxon>Asterales</taxon>
        <taxon>Asteraceae</taxon>
        <taxon>Asteroideae</taxon>
        <taxon>Anthemideae</taxon>
        <taxon>Anthemidinae</taxon>
        <taxon>Tanacetum</taxon>
    </lineage>
</organism>
<feature type="non-terminal residue" evidence="2">
    <location>
        <position position="1"/>
    </location>
</feature>
<dbReference type="PANTHER" id="PTHR42648:SF21">
    <property type="entry name" value="CYSTEINE-RICH RLK (RECEPTOR-LIKE PROTEIN KINASE) 8"/>
    <property type="match status" value="1"/>
</dbReference>
<gene>
    <name evidence="2" type="ORF">Tci_442972</name>
</gene>
<dbReference type="InterPro" id="IPR001584">
    <property type="entry name" value="Integrase_cat-core"/>
</dbReference>
<name>A0A699HTN2_TANCI</name>
<dbReference type="InterPro" id="IPR039537">
    <property type="entry name" value="Retrotran_Ty1/copia-like"/>
</dbReference>
<dbReference type="SUPFAM" id="SSF53098">
    <property type="entry name" value="Ribonuclease H-like"/>
    <property type="match status" value="1"/>
</dbReference>
<dbReference type="Pfam" id="PF25597">
    <property type="entry name" value="SH3_retrovirus"/>
    <property type="match status" value="1"/>
</dbReference>
<comment type="caution">
    <text evidence="2">The sequence shown here is derived from an EMBL/GenBank/DDBJ whole genome shotgun (WGS) entry which is preliminary data.</text>
</comment>
<protein>
    <recommendedName>
        <fullName evidence="1">Integrase catalytic domain-containing protein</fullName>
    </recommendedName>
</protein>
<feature type="domain" description="Integrase catalytic" evidence="1">
    <location>
        <begin position="158"/>
        <end position="255"/>
    </location>
</feature>
<dbReference type="GO" id="GO:0003676">
    <property type="term" value="F:nucleic acid binding"/>
    <property type="evidence" value="ECO:0007669"/>
    <property type="project" value="InterPro"/>
</dbReference>
<dbReference type="EMBL" id="BKCJ010202334">
    <property type="protein sequence ID" value="GEY70998.1"/>
    <property type="molecule type" value="Genomic_DNA"/>
</dbReference>
<evidence type="ECO:0000313" key="2">
    <source>
        <dbReference type="EMBL" id="GEY70998.1"/>
    </source>
</evidence>
<proteinExistence type="predicted"/>
<dbReference type="PROSITE" id="PS50994">
    <property type="entry name" value="INTEGRASE"/>
    <property type="match status" value="1"/>
</dbReference>
<sequence length="346" mass="39563">VSETSMWLVRKVWWVGWRTKVMSDVGEHVVDLVFKHLDYMLGGATTLIKHVVEVVDVEIQVVVLRHEVMEIDLKGPVVNYSWLTHKGHLVTRFVVEVLEEVARNVKKNGVEDDDHIVEVNHYSSDHHTLQSPTLHREQANILDFKEENSKPTGSSIVAIRTDLGRKFDNEVQFGAYCDAQRITHNFSAPSTPQSNRVVERKNWTLQEMSRTMLNEESIRQKFWYNVVDTSTYILIRILVRPILGKTPYGILRGYSQNSKAYVVLNKHTMKVEESLNATFDESPPLIKLSPLVDDDVGEEEAIMNITKVVNNGNKEDASIEVDKVVNIKESKNHPLEQVIGNISQRT</sequence>
<dbReference type="InterPro" id="IPR036397">
    <property type="entry name" value="RNaseH_sf"/>
</dbReference>
<dbReference type="Gene3D" id="3.30.420.10">
    <property type="entry name" value="Ribonuclease H-like superfamily/Ribonuclease H"/>
    <property type="match status" value="1"/>
</dbReference>
<dbReference type="InterPro" id="IPR012337">
    <property type="entry name" value="RNaseH-like_sf"/>
</dbReference>
<reference evidence="2" key="1">
    <citation type="journal article" date="2019" name="Sci. Rep.">
        <title>Draft genome of Tanacetum cinerariifolium, the natural source of mosquito coil.</title>
        <authorList>
            <person name="Yamashiro T."/>
            <person name="Shiraishi A."/>
            <person name="Satake H."/>
            <person name="Nakayama K."/>
        </authorList>
    </citation>
    <scope>NUCLEOTIDE SEQUENCE</scope>
</reference>
<dbReference type="GO" id="GO:0015074">
    <property type="term" value="P:DNA integration"/>
    <property type="evidence" value="ECO:0007669"/>
    <property type="project" value="InterPro"/>
</dbReference>
<dbReference type="AlphaFoldDB" id="A0A699HTN2"/>
<evidence type="ECO:0000259" key="1">
    <source>
        <dbReference type="PROSITE" id="PS50994"/>
    </source>
</evidence>